<accession>A0ABQ9D067</accession>
<organism evidence="1 2">
    <name type="scientific">Willisornis vidua</name>
    <name type="common">Xingu scale-backed antbird</name>
    <dbReference type="NCBI Taxonomy" id="1566151"/>
    <lineage>
        <taxon>Eukaryota</taxon>
        <taxon>Metazoa</taxon>
        <taxon>Chordata</taxon>
        <taxon>Craniata</taxon>
        <taxon>Vertebrata</taxon>
        <taxon>Euteleostomi</taxon>
        <taxon>Archelosauria</taxon>
        <taxon>Archosauria</taxon>
        <taxon>Dinosauria</taxon>
        <taxon>Saurischia</taxon>
        <taxon>Theropoda</taxon>
        <taxon>Coelurosauria</taxon>
        <taxon>Aves</taxon>
        <taxon>Neognathae</taxon>
        <taxon>Neoaves</taxon>
        <taxon>Telluraves</taxon>
        <taxon>Australaves</taxon>
        <taxon>Passeriformes</taxon>
        <taxon>Thamnophilidae</taxon>
        <taxon>Willisornis</taxon>
    </lineage>
</organism>
<gene>
    <name evidence="1" type="ORF">WISP_105223</name>
</gene>
<dbReference type="EMBL" id="WHWB01034370">
    <property type="protein sequence ID" value="KAJ7410989.1"/>
    <property type="molecule type" value="Genomic_DNA"/>
</dbReference>
<comment type="caution">
    <text evidence="1">The sequence shown here is derived from an EMBL/GenBank/DDBJ whole genome shotgun (WGS) entry which is preliminary data.</text>
</comment>
<name>A0ABQ9D067_9PASS</name>
<protein>
    <submittedName>
        <fullName evidence="1">Uncharacterized protein</fullName>
    </submittedName>
</protein>
<proteinExistence type="predicted"/>
<keyword evidence="2" id="KW-1185">Reference proteome</keyword>
<reference evidence="1" key="1">
    <citation type="submission" date="2019-10" db="EMBL/GenBank/DDBJ databases">
        <authorList>
            <person name="Soares A.E.R."/>
            <person name="Aleixo A."/>
            <person name="Schneider P."/>
            <person name="Miyaki C.Y."/>
            <person name="Schneider M.P."/>
            <person name="Mello C."/>
            <person name="Vasconcelos A.T.R."/>
        </authorList>
    </citation>
    <scope>NUCLEOTIDE SEQUENCE</scope>
    <source>
        <tissue evidence="1">Muscle</tissue>
    </source>
</reference>
<evidence type="ECO:0000313" key="2">
    <source>
        <dbReference type="Proteomes" id="UP001145742"/>
    </source>
</evidence>
<dbReference type="PANTHER" id="PTHR33395">
    <property type="entry name" value="TRANSCRIPTASE, PUTATIVE-RELATED-RELATED"/>
    <property type="match status" value="1"/>
</dbReference>
<evidence type="ECO:0000313" key="1">
    <source>
        <dbReference type="EMBL" id="KAJ7410989.1"/>
    </source>
</evidence>
<dbReference type="PANTHER" id="PTHR33395:SF22">
    <property type="entry name" value="REVERSE TRANSCRIPTASE DOMAIN-CONTAINING PROTEIN"/>
    <property type="match status" value="1"/>
</dbReference>
<sequence>MMMTGPKDSIFSSLLDNEMECTSCNFMGDTKSGGDDEINWEHHTAGTTWARSFLKKLDDNFTEKIIRHLTQKDGLLDLLLVNRVDLMSEVEIGGCLGHSNHKVIEFKISVDRRKSASETSALDMKRADCSGM</sequence>
<dbReference type="Proteomes" id="UP001145742">
    <property type="component" value="Unassembled WGS sequence"/>
</dbReference>